<dbReference type="AlphaFoldDB" id="A0A0C3RZS7"/>
<dbReference type="Proteomes" id="UP000053257">
    <property type="component" value="Unassembled WGS sequence"/>
</dbReference>
<evidence type="ECO:0000256" key="1">
    <source>
        <dbReference type="SAM" id="MobiDB-lite"/>
    </source>
</evidence>
<dbReference type="OrthoDB" id="3223501at2759"/>
<dbReference type="HOGENOM" id="CLU_607075_0_0_1"/>
<feature type="compositionally biased region" description="Low complexity" evidence="1">
    <location>
        <begin position="224"/>
        <end position="252"/>
    </location>
</feature>
<proteinExistence type="predicted"/>
<feature type="compositionally biased region" description="Basic residues" evidence="1">
    <location>
        <begin position="255"/>
        <end position="265"/>
    </location>
</feature>
<sequence length="451" mass="50765">MSSNLTNFVPVLDNSNYTSWAPMMESWLQAQGLWKVVTCWSRCEDLEEEKDKSGKVTNQSDIDAVEDDQDKWDDMSEKAMGSIQLRLLPAITQVVKGETTAKDMWMALKEAHTVKTLGNAYTEFKGLFNLLAEFHVPIQPYLALMLFSITMMSTELVDLNKKASKGVRTGTSASAVLSANEDKNKVDIENLYKVLQATWKQRKLRPKQRAINAQRATGIKRKGNNPQFSQQQGQQQSKPKGNNQQQNQQQQNSEKKKRMRGKKGGKGKERKDTGHGHLAGATFTYVPPPPVAVNLKPVLESRLEPDRLVSKGKNQYPRTRKLMNLLERLEVPTTYECVCALEEVVEATAPNRSRPSASIVEVKEPEFVEGSTRPRKRVRITSKRINWAEEVEAQEAADRLAQEDNAISLGTASDVTHVNYGENPNRGDDVNDDLFDAIGYYADESRMDDSE</sequence>
<protein>
    <submittedName>
        <fullName evidence="2">Uncharacterized protein</fullName>
    </submittedName>
</protein>
<accession>A0A0C3RZS7</accession>
<evidence type="ECO:0000313" key="2">
    <source>
        <dbReference type="EMBL" id="KIP02042.1"/>
    </source>
</evidence>
<organism evidence="2 3">
    <name type="scientific">Phlebiopsis gigantea (strain 11061_1 CR5-6)</name>
    <name type="common">White-rot fungus</name>
    <name type="synonym">Peniophora gigantea</name>
    <dbReference type="NCBI Taxonomy" id="745531"/>
    <lineage>
        <taxon>Eukaryota</taxon>
        <taxon>Fungi</taxon>
        <taxon>Dikarya</taxon>
        <taxon>Basidiomycota</taxon>
        <taxon>Agaricomycotina</taxon>
        <taxon>Agaricomycetes</taxon>
        <taxon>Polyporales</taxon>
        <taxon>Phanerochaetaceae</taxon>
        <taxon>Phlebiopsis</taxon>
    </lineage>
</organism>
<gene>
    <name evidence="2" type="ORF">PHLGIDRAFT_122818</name>
</gene>
<dbReference type="EMBL" id="KN840710">
    <property type="protein sequence ID" value="KIP02042.1"/>
    <property type="molecule type" value="Genomic_DNA"/>
</dbReference>
<dbReference type="Pfam" id="PF14223">
    <property type="entry name" value="Retrotran_gag_2"/>
    <property type="match status" value="1"/>
</dbReference>
<evidence type="ECO:0000313" key="3">
    <source>
        <dbReference type="Proteomes" id="UP000053257"/>
    </source>
</evidence>
<dbReference type="STRING" id="745531.A0A0C3RZS7"/>
<feature type="compositionally biased region" description="Basic and acidic residues" evidence="1">
    <location>
        <begin position="266"/>
        <end position="275"/>
    </location>
</feature>
<feature type="region of interest" description="Disordered" evidence="1">
    <location>
        <begin position="216"/>
        <end position="285"/>
    </location>
</feature>
<reference evidence="2 3" key="1">
    <citation type="journal article" date="2014" name="PLoS Genet.">
        <title>Analysis of the Phlebiopsis gigantea genome, transcriptome and secretome provides insight into its pioneer colonization strategies of wood.</title>
        <authorList>
            <person name="Hori C."/>
            <person name="Ishida T."/>
            <person name="Igarashi K."/>
            <person name="Samejima M."/>
            <person name="Suzuki H."/>
            <person name="Master E."/>
            <person name="Ferreira P."/>
            <person name="Ruiz-Duenas F.J."/>
            <person name="Held B."/>
            <person name="Canessa P."/>
            <person name="Larrondo L.F."/>
            <person name="Schmoll M."/>
            <person name="Druzhinina I.S."/>
            <person name="Kubicek C.P."/>
            <person name="Gaskell J.A."/>
            <person name="Kersten P."/>
            <person name="St John F."/>
            <person name="Glasner J."/>
            <person name="Sabat G."/>
            <person name="Splinter BonDurant S."/>
            <person name="Syed K."/>
            <person name="Yadav J."/>
            <person name="Mgbeahuruike A.C."/>
            <person name="Kovalchuk A."/>
            <person name="Asiegbu F.O."/>
            <person name="Lackner G."/>
            <person name="Hoffmeister D."/>
            <person name="Rencoret J."/>
            <person name="Gutierrez A."/>
            <person name="Sun H."/>
            <person name="Lindquist E."/>
            <person name="Barry K."/>
            <person name="Riley R."/>
            <person name="Grigoriev I.V."/>
            <person name="Henrissat B."/>
            <person name="Kues U."/>
            <person name="Berka R.M."/>
            <person name="Martinez A.T."/>
            <person name="Covert S.F."/>
            <person name="Blanchette R.A."/>
            <person name="Cullen D."/>
        </authorList>
    </citation>
    <scope>NUCLEOTIDE SEQUENCE [LARGE SCALE GENOMIC DNA]</scope>
    <source>
        <strain evidence="2 3">11061_1 CR5-6</strain>
    </source>
</reference>
<keyword evidence="3" id="KW-1185">Reference proteome</keyword>
<name>A0A0C3RZS7_PHLG1</name>